<keyword evidence="7" id="KW-1185">Reference proteome</keyword>
<evidence type="ECO:0000259" key="5">
    <source>
        <dbReference type="PROSITE" id="PS50943"/>
    </source>
</evidence>
<dbReference type="EMBL" id="JBHTMM010000374">
    <property type="protein sequence ID" value="MFD1313943.1"/>
    <property type="molecule type" value="Genomic_DNA"/>
</dbReference>
<keyword evidence="3" id="KW-0804">Transcription</keyword>
<feature type="non-terminal residue" evidence="6">
    <location>
        <position position="220"/>
    </location>
</feature>
<dbReference type="RefSeq" id="WP_381331473.1">
    <property type="nucleotide sequence ID" value="NZ_JBHTMM010000374.1"/>
</dbReference>
<dbReference type="SUPFAM" id="SSF47413">
    <property type="entry name" value="lambda repressor-like DNA-binding domains"/>
    <property type="match status" value="1"/>
</dbReference>
<dbReference type="InterPro" id="IPR001387">
    <property type="entry name" value="Cro/C1-type_HTH"/>
</dbReference>
<proteinExistence type="predicted"/>
<evidence type="ECO:0000313" key="7">
    <source>
        <dbReference type="Proteomes" id="UP001597058"/>
    </source>
</evidence>
<keyword evidence="1" id="KW-0805">Transcription regulation</keyword>
<evidence type="ECO:0000256" key="4">
    <source>
        <dbReference type="SAM" id="MobiDB-lite"/>
    </source>
</evidence>
<evidence type="ECO:0000313" key="6">
    <source>
        <dbReference type="EMBL" id="MFD1313943.1"/>
    </source>
</evidence>
<evidence type="ECO:0000256" key="3">
    <source>
        <dbReference type="ARBA" id="ARBA00023163"/>
    </source>
</evidence>
<organism evidence="6 7">
    <name type="scientific">Streptomyces kaempferi</name>
    <dbReference type="NCBI Taxonomy" id="333725"/>
    <lineage>
        <taxon>Bacteria</taxon>
        <taxon>Bacillati</taxon>
        <taxon>Actinomycetota</taxon>
        <taxon>Actinomycetes</taxon>
        <taxon>Kitasatosporales</taxon>
        <taxon>Streptomycetaceae</taxon>
        <taxon>Streptomyces</taxon>
    </lineage>
</organism>
<evidence type="ECO:0000256" key="2">
    <source>
        <dbReference type="ARBA" id="ARBA00023125"/>
    </source>
</evidence>
<dbReference type="InterPro" id="IPR052359">
    <property type="entry name" value="HTH-type_reg/antitoxin"/>
</dbReference>
<protein>
    <submittedName>
        <fullName evidence="6">Helix-turn-helix domain-containing protein</fullName>
    </submittedName>
</protein>
<reference evidence="7" key="1">
    <citation type="journal article" date="2019" name="Int. J. Syst. Evol. Microbiol.">
        <title>The Global Catalogue of Microorganisms (GCM) 10K type strain sequencing project: providing services to taxonomists for standard genome sequencing and annotation.</title>
        <authorList>
            <consortium name="The Broad Institute Genomics Platform"/>
            <consortium name="The Broad Institute Genome Sequencing Center for Infectious Disease"/>
            <person name="Wu L."/>
            <person name="Ma J."/>
        </authorList>
    </citation>
    <scope>NUCLEOTIDE SEQUENCE [LARGE SCALE GENOMIC DNA]</scope>
    <source>
        <strain evidence="7">CGMCC 4.7020</strain>
    </source>
</reference>
<gene>
    <name evidence="6" type="ORF">ACFQ5X_50960</name>
</gene>
<name>A0ABW3XWM2_9ACTN</name>
<dbReference type="Pfam" id="PF01381">
    <property type="entry name" value="HTH_3"/>
    <property type="match status" value="1"/>
</dbReference>
<dbReference type="Gene3D" id="1.10.260.40">
    <property type="entry name" value="lambda repressor-like DNA-binding domains"/>
    <property type="match status" value="1"/>
</dbReference>
<dbReference type="PANTHER" id="PTHR36511">
    <property type="entry name" value="MERR FAMILY BACTERIAL REGULATORY PROTEIN"/>
    <property type="match status" value="1"/>
</dbReference>
<evidence type="ECO:0000256" key="1">
    <source>
        <dbReference type="ARBA" id="ARBA00023015"/>
    </source>
</evidence>
<dbReference type="PANTHER" id="PTHR36511:SF3">
    <property type="entry name" value="ANTITOXIN HIGA-2"/>
    <property type="match status" value="1"/>
</dbReference>
<dbReference type="Proteomes" id="UP001597058">
    <property type="component" value="Unassembled WGS sequence"/>
</dbReference>
<comment type="caution">
    <text evidence="6">The sequence shown here is derived from an EMBL/GenBank/DDBJ whole genome shotgun (WGS) entry which is preliminary data.</text>
</comment>
<sequence length="220" mass="22636">MRLREAAGLTQAAVAQALGVRVPSITAWEAGRAEPRGERLEAYRRLLEGLAHRYPAPAPGREDVGPAPTLRPPAATPPGTAAHRTPPQDPETLSAPAPVPTAVPQPEVVKTPAGPSAPDMESVVPVEAPAAPVAAARPARPASSRRPAAWKAAVSPADPRFPHGPLAVLDGDGSAYGVDGIVLDCPASTVPELVEWTLKESGLGAGKLSRYGKDSDPLVV</sequence>
<dbReference type="SMART" id="SM00530">
    <property type="entry name" value="HTH_XRE"/>
    <property type="match status" value="1"/>
</dbReference>
<dbReference type="PROSITE" id="PS50943">
    <property type="entry name" value="HTH_CROC1"/>
    <property type="match status" value="1"/>
</dbReference>
<dbReference type="CDD" id="cd00093">
    <property type="entry name" value="HTH_XRE"/>
    <property type="match status" value="1"/>
</dbReference>
<keyword evidence="2" id="KW-0238">DNA-binding</keyword>
<feature type="region of interest" description="Disordered" evidence="4">
    <location>
        <begin position="54"/>
        <end position="122"/>
    </location>
</feature>
<dbReference type="InterPro" id="IPR010982">
    <property type="entry name" value="Lambda_DNA-bd_dom_sf"/>
</dbReference>
<feature type="domain" description="HTH cro/C1-type" evidence="5">
    <location>
        <begin position="2"/>
        <end position="53"/>
    </location>
</feature>
<accession>A0ABW3XWM2</accession>